<accession>E4RNC8</accession>
<dbReference type="Proteomes" id="UP000007434">
    <property type="component" value="Chromosome"/>
</dbReference>
<dbReference type="STRING" id="656519.Halsa_0105"/>
<gene>
    <name evidence="1" type="ordered locus">Halsa_0105</name>
</gene>
<organism evidence="1 2">
    <name type="scientific">Halanaerobium hydrogeniformans</name>
    <name type="common">Halanaerobium sp. (strain sapolanicus)</name>
    <dbReference type="NCBI Taxonomy" id="656519"/>
    <lineage>
        <taxon>Bacteria</taxon>
        <taxon>Bacillati</taxon>
        <taxon>Bacillota</taxon>
        <taxon>Clostridia</taxon>
        <taxon>Halanaerobiales</taxon>
        <taxon>Halanaerobiaceae</taxon>
        <taxon>Halanaerobium</taxon>
    </lineage>
</organism>
<dbReference type="HOGENOM" id="CLU_3365292_0_0_9"/>
<protein>
    <submittedName>
        <fullName evidence="1">Uncharacterized protein</fullName>
    </submittedName>
</protein>
<reference evidence="1 2" key="1">
    <citation type="submission" date="2010-11" db="EMBL/GenBank/DDBJ databases">
        <title>Complete sequence of Halanaerobium sp. sapolanicus.</title>
        <authorList>
            <consortium name="US DOE Joint Genome Institute"/>
            <person name="Lucas S."/>
            <person name="Copeland A."/>
            <person name="Lapidus A."/>
            <person name="Cheng J.-F."/>
            <person name="Bruce D."/>
            <person name="Goodwin L."/>
            <person name="Pitluck S."/>
            <person name="Davenport K."/>
            <person name="Detter J.C."/>
            <person name="Han C."/>
            <person name="Tapia R."/>
            <person name="Land M."/>
            <person name="Hauser L."/>
            <person name="Jeffries C."/>
            <person name="Kyrpides N."/>
            <person name="Ivanova N."/>
            <person name="Mikhailova N."/>
            <person name="Begemann M.B."/>
            <person name="Mormile M.R."/>
            <person name="Wall J.D."/>
            <person name="Elias D.A."/>
            <person name="Woyke T."/>
        </authorList>
    </citation>
    <scope>NUCLEOTIDE SEQUENCE [LARGE SCALE GENOMIC DNA]</scope>
    <source>
        <strain evidence="2">sapolanicus</strain>
    </source>
</reference>
<evidence type="ECO:0000313" key="2">
    <source>
        <dbReference type="Proteomes" id="UP000007434"/>
    </source>
</evidence>
<proteinExistence type="predicted"/>
<dbReference type="EMBL" id="CP002304">
    <property type="protein sequence ID" value="ADQ13596.1"/>
    <property type="molecule type" value="Genomic_DNA"/>
</dbReference>
<keyword evidence="2" id="KW-1185">Reference proteome</keyword>
<dbReference type="KEGG" id="has:Halsa_0105"/>
<sequence>MIKEIQRFIFKMAEAEMQARGYKVDHNKNREEVSI</sequence>
<evidence type="ECO:0000313" key="1">
    <source>
        <dbReference type="EMBL" id="ADQ13596.1"/>
    </source>
</evidence>
<dbReference type="AlphaFoldDB" id="E4RNC8"/>
<reference evidence="1 2" key="2">
    <citation type="journal article" date="2011" name="J. Bacteriol.">
        <title>Complete Genome Sequence of the Haloalkaliphilic, Hydrogen Producing Halanaerobium hydrogenoformans.</title>
        <authorList>
            <person name="Brown S.D."/>
            <person name="Begemann M.B."/>
            <person name="Mormile M.R."/>
            <person name="Wall J.D."/>
            <person name="Han C.S."/>
            <person name="Goodwin L.A."/>
            <person name="Pitluck S."/>
            <person name="Land M.L."/>
            <person name="Hauser L.J."/>
            <person name="Elias D.A."/>
        </authorList>
    </citation>
    <scope>NUCLEOTIDE SEQUENCE [LARGE SCALE GENOMIC DNA]</scope>
    <source>
        <strain evidence="2">sapolanicus</strain>
    </source>
</reference>
<name>E4RNC8_HALHG</name>